<sequence>MTVDSPTLQRAVAELERLLPADRVITGGPEYATGTALWNGAVASRPAILLRCTSTAEVRAGVRTAREFGLPLSVRSGGHDWAGRALSDDGLTLDLTPMCSVHIDVGARRATVAGGARANHVLAAADRYGLVAATGTIGTVGMAGLTLGGGYGPLGGRFGLAADNLTSAEVVLADGSVVRTDDEHEPDLFWALRGGGGNFGVVTSMEIRLHAVPTVVTGTVLYSLRQAPKVLARLEDVLSDCPDALTVQTGVINGPQGKPMVTLRPTWSGEPVVGTDPAGPVQRLTRLGTAAVAEFETGSFAAATAARDTMFPDGRYVTIRARSLPRHTPEVVDALVQGAKAMTSPLSAFSLHHFHGAAARVPWSDTAFALRKPHMMAEVIAVWTPEKDSGRHAAWADATSAALEPHAFAGGYANLLGPEATDQIPYVYGGNTARLLAIKGTVDPDGVFQGIPLPKTAPQALSHR</sequence>
<dbReference type="InterPro" id="IPR036318">
    <property type="entry name" value="FAD-bd_PCMH-like_sf"/>
</dbReference>
<evidence type="ECO:0000256" key="2">
    <source>
        <dbReference type="ARBA" id="ARBA00005466"/>
    </source>
</evidence>
<dbReference type="InterPro" id="IPR006093">
    <property type="entry name" value="Oxy_OxRdtase_FAD_BS"/>
</dbReference>
<dbReference type="InterPro" id="IPR016167">
    <property type="entry name" value="FAD-bd_PCMH_sub1"/>
</dbReference>
<evidence type="ECO:0000313" key="9">
    <source>
        <dbReference type="Proteomes" id="UP000756710"/>
    </source>
</evidence>
<dbReference type="PROSITE" id="PS51387">
    <property type="entry name" value="FAD_PCMH"/>
    <property type="match status" value="1"/>
</dbReference>
<dbReference type="HOGENOM" id="CLU_018354_10_0_11"/>
<reference evidence="7" key="1">
    <citation type="submission" date="2014-05" db="EMBL/GenBank/DDBJ databases">
        <authorList>
            <person name="Horn Fabian"/>
        </authorList>
    </citation>
    <scope>NUCLEOTIDE SEQUENCE</scope>
</reference>
<dbReference type="PANTHER" id="PTHR42973:SF39">
    <property type="entry name" value="FAD-BINDING PCMH-TYPE DOMAIN-CONTAINING PROTEIN"/>
    <property type="match status" value="1"/>
</dbReference>
<dbReference type="InterPro" id="IPR006094">
    <property type="entry name" value="Oxid_FAD_bind_N"/>
</dbReference>
<dbReference type="PROSITE" id="PS00862">
    <property type="entry name" value="OX2_COVAL_FAD"/>
    <property type="match status" value="1"/>
</dbReference>
<keyword evidence="9" id="KW-1185">Reference proteome</keyword>
<dbReference type="Proteomes" id="UP000756710">
    <property type="component" value="Unassembled WGS sequence"/>
</dbReference>
<protein>
    <submittedName>
        <fullName evidence="7">FAD linked oxidase domain protein</fullName>
    </submittedName>
</protein>
<dbReference type="Gene3D" id="3.30.43.10">
    <property type="entry name" value="Uridine Diphospho-n-acetylenolpyruvylglucosamine Reductase, domain 2"/>
    <property type="match status" value="1"/>
</dbReference>
<evidence type="ECO:0000313" key="7">
    <source>
        <dbReference type="EMBL" id="CDR02405.1"/>
    </source>
</evidence>
<dbReference type="SUPFAM" id="SSF56176">
    <property type="entry name" value="FAD-binding/transporter-associated domain-like"/>
    <property type="match status" value="1"/>
</dbReference>
<evidence type="ECO:0000256" key="4">
    <source>
        <dbReference type="ARBA" id="ARBA00022827"/>
    </source>
</evidence>
<dbReference type="InterPro" id="IPR012951">
    <property type="entry name" value="BBE"/>
</dbReference>
<dbReference type="EMBL" id="LK022848">
    <property type="protein sequence ID" value="CDR02405.1"/>
    <property type="molecule type" value="Genomic_DNA"/>
</dbReference>
<keyword evidence="5" id="KW-0560">Oxidoreductase</keyword>
<dbReference type="Gene3D" id="3.40.462.20">
    <property type="match status" value="1"/>
</dbReference>
<dbReference type="InterPro" id="IPR016166">
    <property type="entry name" value="FAD-bd_PCMH"/>
</dbReference>
<accession>A0A060ZDA4</accession>
<evidence type="ECO:0000313" key="8">
    <source>
        <dbReference type="EMBL" id="MBP2066970.1"/>
    </source>
</evidence>
<organism evidence="7">
    <name type="scientific">Streptomyces iranensis</name>
    <dbReference type="NCBI Taxonomy" id="576784"/>
    <lineage>
        <taxon>Bacteria</taxon>
        <taxon>Bacillati</taxon>
        <taxon>Actinomycetota</taxon>
        <taxon>Actinomycetes</taxon>
        <taxon>Kitasatosporales</taxon>
        <taxon>Streptomycetaceae</taxon>
        <taxon>Streptomyces</taxon>
        <taxon>Streptomyces violaceusniger group</taxon>
    </lineage>
</organism>
<comment type="cofactor">
    <cofactor evidence="1">
        <name>FAD</name>
        <dbReference type="ChEBI" id="CHEBI:57692"/>
    </cofactor>
</comment>
<evidence type="ECO:0000256" key="3">
    <source>
        <dbReference type="ARBA" id="ARBA00022630"/>
    </source>
</evidence>
<dbReference type="Pfam" id="PF08031">
    <property type="entry name" value="BBE"/>
    <property type="match status" value="1"/>
</dbReference>
<dbReference type="AlphaFoldDB" id="A0A060ZDA4"/>
<dbReference type="EMBL" id="JAGGLR010000028">
    <property type="protein sequence ID" value="MBP2066970.1"/>
    <property type="molecule type" value="Genomic_DNA"/>
</dbReference>
<reference evidence="8 9" key="2">
    <citation type="submission" date="2021-03" db="EMBL/GenBank/DDBJ databases">
        <title>Genomic Encyclopedia of Type Strains, Phase IV (KMG-IV): sequencing the most valuable type-strain genomes for metagenomic binning, comparative biology and taxonomic classification.</title>
        <authorList>
            <person name="Goeker M."/>
        </authorList>
    </citation>
    <scope>NUCLEOTIDE SEQUENCE [LARGE SCALE GENOMIC DNA]</scope>
    <source>
        <strain evidence="8 9">DSM 41954</strain>
    </source>
</reference>
<dbReference type="Gene3D" id="3.30.465.10">
    <property type="match status" value="1"/>
</dbReference>
<dbReference type="PANTHER" id="PTHR42973">
    <property type="entry name" value="BINDING OXIDOREDUCTASE, PUTATIVE (AFU_ORTHOLOGUE AFUA_1G17690)-RELATED"/>
    <property type="match status" value="1"/>
</dbReference>
<dbReference type="GO" id="GO:0016491">
    <property type="term" value="F:oxidoreductase activity"/>
    <property type="evidence" value="ECO:0007669"/>
    <property type="project" value="UniProtKB-KW"/>
</dbReference>
<proteinExistence type="inferred from homology"/>
<dbReference type="RefSeq" id="WP_044567149.1">
    <property type="nucleotide sequence ID" value="NZ_BAABDR010000098.1"/>
</dbReference>
<name>A0A060ZDA4_9ACTN</name>
<keyword evidence="4" id="KW-0274">FAD</keyword>
<dbReference type="GO" id="GO:0071949">
    <property type="term" value="F:FAD binding"/>
    <property type="evidence" value="ECO:0007669"/>
    <property type="project" value="InterPro"/>
</dbReference>
<dbReference type="Pfam" id="PF01565">
    <property type="entry name" value="FAD_binding_4"/>
    <property type="match status" value="1"/>
</dbReference>
<evidence type="ECO:0000256" key="1">
    <source>
        <dbReference type="ARBA" id="ARBA00001974"/>
    </source>
</evidence>
<dbReference type="InterPro" id="IPR050416">
    <property type="entry name" value="FAD-linked_Oxidoreductase"/>
</dbReference>
<dbReference type="InterPro" id="IPR016169">
    <property type="entry name" value="FAD-bd_PCMH_sub2"/>
</dbReference>
<evidence type="ECO:0000259" key="6">
    <source>
        <dbReference type="PROSITE" id="PS51387"/>
    </source>
</evidence>
<gene>
    <name evidence="8" type="ORF">J2Z30_008036</name>
    <name evidence="7" type="ORF">SIRAN752</name>
</gene>
<comment type="similarity">
    <text evidence="2">Belongs to the oxygen-dependent FAD-linked oxidoreductase family.</text>
</comment>
<feature type="domain" description="FAD-binding PCMH-type" evidence="6">
    <location>
        <begin position="42"/>
        <end position="212"/>
    </location>
</feature>
<evidence type="ECO:0000256" key="5">
    <source>
        <dbReference type="ARBA" id="ARBA00023002"/>
    </source>
</evidence>
<keyword evidence="3" id="KW-0285">Flavoprotein</keyword>